<evidence type="ECO:0000313" key="10">
    <source>
        <dbReference type="Proteomes" id="UP001596303"/>
    </source>
</evidence>
<evidence type="ECO:0000256" key="2">
    <source>
        <dbReference type="ARBA" id="ARBA00008163"/>
    </source>
</evidence>
<gene>
    <name evidence="9" type="ORF">ACFQDM_16755</name>
</gene>
<evidence type="ECO:0000256" key="3">
    <source>
        <dbReference type="ARBA" id="ARBA00022452"/>
    </source>
</evidence>
<keyword evidence="6" id="KW-0472">Membrane</keyword>
<dbReference type="Proteomes" id="UP001596303">
    <property type="component" value="Unassembled WGS sequence"/>
</dbReference>
<keyword evidence="7" id="KW-0998">Cell outer membrane</keyword>
<comment type="similarity">
    <text evidence="2">Belongs to the OmpP1/FadL family.</text>
</comment>
<dbReference type="Gene3D" id="2.40.160.60">
    <property type="entry name" value="Outer membrane protein transport protein (OMPP1/FadL/TodX)"/>
    <property type="match status" value="1"/>
</dbReference>
<evidence type="ECO:0000313" key="9">
    <source>
        <dbReference type="EMBL" id="MFC6199732.1"/>
    </source>
</evidence>
<feature type="chain" id="PRO_5045063528" evidence="8">
    <location>
        <begin position="23"/>
        <end position="440"/>
    </location>
</feature>
<feature type="signal peptide" evidence="8">
    <location>
        <begin position="1"/>
        <end position="22"/>
    </location>
</feature>
<sequence>MIRLLTSTALISVVLGAGVASADSFAINEYTSSDLGRANSGRVVQTEDPAAAFGNPALMTDFDGKAVSVGVSAILGDATYTDLGSTDAIGQPLGGDTSGIIEDAYVPYAHGVFPIAEKWWLGISVTAPFGLATAYEDDWSGRYQAIDSDLKTININPSLAYKLNDQFSFGGGVSIQYVEAELSSGIDFGTVCFSQVGPAQCSALGVLPQTADGRSTIEGEDWSIGWNLGMTYTPNNAWKFGFHYRSGVDHKLTGDADFEVPAQAQFLTATGAFMDTPAKAYLDLPAAWEIGASWKVTPKATIYADAIWMEWSSLEELRVQFTNNAQPDSVEPLRYEDAGRYSIGADYDLTDSWTIRAGFAYDETPVQPDHRSARIPDHDRQIYAVGTSWTPVENWTFDLAYNRIEIGETTFDATGRFNDRVYGDYTGEADLIAISATKRF</sequence>
<dbReference type="InterPro" id="IPR005017">
    <property type="entry name" value="OMPP1/FadL/TodX"/>
</dbReference>
<evidence type="ECO:0000256" key="8">
    <source>
        <dbReference type="SAM" id="SignalP"/>
    </source>
</evidence>
<name>A0ABW1SEP3_9PROT</name>
<accession>A0ABW1SEP3</accession>
<keyword evidence="10" id="KW-1185">Reference proteome</keyword>
<evidence type="ECO:0000256" key="7">
    <source>
        <dbReference type="ARBA" id="ARBA00023237"/>
    </source>
</evidence>
<comment type="caution">
    <text evidence="9">The sequence shown here is derived from an EMBL/GenBank/DDBJ whole genome shotgun (WGS) entry which is preliminary data.</text>
</comment>
<reference evidence="10" key="1">
    <citation type="journal article" date="2019" name="Int. J. Syst. Evol. Microbiol.">
        <title>The Global Catalogue of Microorganisms (GCM) 10K type strain sequencing project: providing services to taxonomists for standard genome sequencing and annotation.</title>
        <authorList>
            <consortium name="The Broad Institute Genomics Platform"/>
            <consortium name="The Broad Institute Genome Sequencing Center for Infectious Disease"/>
            <person name="Wu L."/>
            <person name="Ma J."/>
        </authorList>
    </citation>
    <scope>NUCLEOTIDE SEQUENCE [LARGE SCALE GENOMIC DNA]</scope>
    <source>
        <strain evidence="10">CGMCC-1.15741</strain>
    </source>
</reference>
<evidence type="ECO:0000256" key="4">
    <source>
        <dbReference type="ARBA" id="ARBA00022692"/>
    </source>
</evidence>
<dbReference type="PANTHER" id="PTHR35093:SF3">
    <property type="entry name" value="LONG-CHAIN FATTY ACID TRANSPORT PROTEIN"/>
    <property type="match status" value="1"/>
</dbReference>
<evidence type="ECO:0000256" key="6">
    <source>
        <dbReference type="ARBA" id="ARBA00023136"/>
    </source>
</evidence>
<dbReference type="PANTHER" id="PTHR35093">
    <property type="entry name" value="OUTER MEMBRANE PROTEIN NMB0088-RELATED"/>
    <property type="match status" value="1"/>
</dbReference>
<organism evidence="9 10">
    <name type="scientific">Ponticaulis profundi</name>
    <dbReference type="NCBI Taxonomy" id="2665222"/>
    <lineage>
        <taxon>Bacteria</taxon>
        <taxon>Pseudomonadati</taxon>
        <taxon>Pseudomonadota</taxon>
        <taxon>Alphaproteobacteria</taxon>
        <taxon>Hyphomonadales</taxon>
        <taxon>Hyphomonadaceae</taxon>
        <taxon>Ponticaulis</taxon>
    </lineage>
</organism>
<evidence type="ECO:0000256" key="1">
    <source>
        <dbReference type="ARBA" id="ARBA00004571"/>
    </source>
</evidence>
<evidence type="ECO:0000256" key="5">
    <source>
        <dbReference type="ARBA" id="ARBA00022729"/>
    </source>
</evidence>
<protein>
    <submittedName>
        <fullName evidence="9">OmpP1/FadL family transporter</fullName>
    </submittedName>
</protein>
<dbReference type="SUPFAM" id="SSF56935">
    <property type="entry name" value="Porins"/>
    <property type="match status" value="1"/>
</dbReference>
<dbReference type="RefSeq" id="WP_377381100.1">
    <property type="nucleotide sequence ID" value="NZ_JBHSSW010000066.1"/>
</dbReference>
<keyword evidence="4" id="KW-0812">Transmembrane</keyword>
<comment type="subcellular location">
    <subcellularLocation>
        <location evidence="1">Cell outer membrane</location>
        <topology evidence="1">Multi-pass membrane protein</topology>
    </subcellularLocation>
</comment>
<keyword evidence="3" id="KW-1134">Transmembrane beta strand</keyword>
<proteinExistence type="inferred from homology"/>
<dbReference type="Pfam" id="PF03349">
    <property type="entry name" value="Toluene_X"/>
    <property type="match status" value="1"/>
</dbReference>
<dbReference type="EMBL" id="JBHSSW010000066">
    <property type="protein sequence ID" value="MFC6199732.1"/>
    <property type="molecule type" value="Genomic_DNA"/>
</dbReference>
<keyword evidence="5 8" id="KW-0732">Signal</keyword>